<reference evidence="2 3" key="1">
    <citation type="journal article" date="2012" name="BMC Genomics">
        <title>Genome-guided analysis of physiological and morphological traits of the fermentative acetate oxidizer Thermacetogenium phaeum.</title>
        <authorList>
            <person name="Oehler D."/>
            <person name="Poehlein A."/>
            <person name="Leimbach A."/>
            <person name="Muller N."/>
            <person name="Daniel R."/>
            <person name="Gottschalk G."/>
            <person name="Schink B."/>
        </authorList>
    </citation>
    <scope>NUCLEOTIDE SEQUENCE [LARGE SCALE GENOMIC DNA]</scope>
    <source>
        <strain evidence="3">ATCC BAA-254 / DSM 26808 / PB</strain>
    </source>
</reference>
<dbReference type="Pfam" id="PF01256">
    <property type="entry name" value="Carb_kinase"/>
    <property type="match status" value="1"/>
</dbReference>
<dbReference type="RefSeq" id="WP_015050997.1">
    <property type="nucleotide sequence ID" value="NC_018870.1"/>
</dbReference>
<dbReference type="InterPro" id="IPR029056">
    <property type="entry name" value="Ribokinase-like"/>
</dbReference>
<dbReference type="InterPro" id="IPR000631">
    <property type="entry name" value="CARKD"/>
</dbReference>
<dbReference type="EMBL" id="CP003732">
    <property type="protein sequence ID" value="AFV12120.1"/>
    <property type="molecule type" value="Genomic_DNA"/>
</dbReference>
<dbReference type="KEGG" id="tpz:Tph_c19240"/>
<dbReference type="AlphaFoldDB" id="K4LJI3"/>
<accession>K4LJI3</accession>
<dbReference type="GO" id="GO:0016301">
    <property type="term" value="F:kinase activity"/>
    <property type="evidence" value="ECO:0007669"/>
    <property type="project" value="UniProtKB-KW"/>
</dbReference>
<dbReference type="SUPFAM" id="SSF53613">
    <property type="entry name" value="Ribokinase-like"/>
    <property type="match status" value="1"/>
</dbReference>
<protein>
    <submittedName>
        <fullName evidence="2">Carbohydrate kinase-like protein</fullName>
    </submittedName>
</protein>
<feature type="domain" description="YjeF C-terminal" evidence="1">
    <location>
        <begin position="112"/>
        <end position="262"/>
    </location>
</feature>
<evidence type="ECO:0000313" key="2">
    <source>
        <dbReference type="EMBL" id="AFV12120.1"/>
    </source>
</evidence>
<evidence type="ECO:0000313" key="3">
    <source>
        <dbReference type="Proteomes" id="UP000000467"/>
    </source>
</evidence>
<proteinExistence type="predicted"/>
<evidence type="ECO:0000259" key="1">
    <source>
        <dbReference type="Pfam" id="PF01256"/>
    </source>
</evidence>
<gene>
    <name evidence="2" type="ordered locus">Tph_c19240</name>
</gene>
<dbReference type="eggNOG" id="COG0063">
    <property type="taxonomic scope" value="Bacteria"/>
</dbReference>
<organism evidence="2 3">
    <name type="scientific">Thermacetogenium phaeum (strain ATCC BAA-254 / DSM 26808 / PB)</name>
    <dbReference type="NCBI Taxonomy" id="1089553"/>
    <lineage>
        <taxon>Bacteria</taxon>
        <taxon>Bacillati</taxon>
        <taxon>Bacillota</taxon>
        <taxon>Clostridia</taxon>
        <taxon>Thermoanaerobacterales</taxon>
        <taxon>Thermoanaerobacteraceae</taxon>
        <taxon>Thermacetogenium</taxon>
    </lineage>
</organism>
<dbReference type="Gene3D" id="3.40.1190.20">
    <property type="match status" value="1"/>
</dbReference>
<keyword evidence="2" id="KW-0418">Kinase</keyword>
<dbReference type="HOGENOM" id="CLU_979811_0_0_9"/>
<name>K4LJI3_THEPS</name>
<sequence>MLLMAGIMPLKDLPLVKGRVRREDDLLVIEGYRIPCTQGTAAMVSAALEVTGHLKTDPPYFVFAGDTGRGKGSRQLYQFLIDNLTALQPQVLVLHYWLPVLKLMRDLYEAAVRCSKKPVLIADAGSMYAAKACGLAPEFDVFTPDAAELAFLADPEALHPAYISKHLFETESDRHPELITTAYNNKGASKILLVKGKRDIVAAEDRIIAVIDEPDIPAMECIGGTGDTITGMCAALIYSGMSLEKAAVTSAKVNRMAGLLAGVNPASRIYEVIKRIPAALAQADLNN</sequence>
<dbReference type="STRING" id="1089553.Tph_c19240"/>
<dbReference type="Proteomes" id="UP000000467">
    <property type="component" value="Chromosome"/>
</dbReference>
<keyword evidence="3" id="KW-1185">Reference proteome</keyword>
<dbReference type="GO" id="GO:0016836">
    <property type="term" value="F:hydro-lyase activity"/>
    <property type="evidence" value="ECO:0007669"/>
    <property type="project" value="InterPro"/>
</dbReference>
<keyword evidence="2" id="KW-0808">Transferase</keyword>